<feature type="region of interest" description="Disordered" evidence="1">
    <location>
        <begin position="1813"/>
        <end position="1833"/>
    </location>
</feature>
<evidence type="ECO:0000313" key="4">
    <source>
        <dbReference type="WBParaSite" id="TCONS_00013669.p1"/>
    </source>
</evidence>
<feature type="region of interest" description="Disordered" evidence="1">
    <location>
        <begin position="479"/>
        <end position="561"/>
    </location>
</feature>
<feature type="region of interest" description="Disordered" evidence="1">
    <location>
        <begin position="2239"/>
        <end position="2274"/>
    </location>
</feature>
<accession>A0AAF5DJS9</accession>
<feature type="compositionally biased region" description="Basic and acidic residues" evidence="1">
    <location>
        <begin position="45"/>
        <end position="56"/>
    </location>
</feature>
<sequence>GHMSRSGTSINDERKGRSQANSGVSDTELLLKKQQQASGDRKRKANESPRAIEDGIKPPTPKRGKSKGSVDRWPEEVITKLQQWLGRRINRLRRHDRKGAGQVISWVYIPEAEVNYFVANNLHKAMKYRTFTDQVSSYIKSGAMMTRIPLSSSKEKKLSEEQKMEVIKSLENDWPRCYLEESFQVDVTMTNNLFRSEKITETSNHGSCLKQANTTTGKDNSSQCVDTQHSHTITTNISEEHIISDNITSGDIVTASTISNPFIHKQIVDNDMILVSEPVIATTGPALMTKMSSGSAHFALGQNLHSELGQSLQDTNNLVNIVDNEYTVIHESTSFDIDADVNVETIDQDIDNNVSDDVINKDIDVDKVGLGSVMTSLLDSTQFTLMPNLHSKPGPILETDQSLGLAHFTSDQKFIAVSHRGEKCINGVNSSNISQVSGENNEGEKIPSLDMTECMTLTDLPSNMIFHETNQSTINNDMANINSQNQTSDSLSDIDHPDHLSYQINSNPRQRPKDKSKKHPLESSLTSDQKTQLRKLEERKRLALEPPDATRIPRKTNPKSQVFDQNTSVRQRLEYYLGLKLLPRCKRWEVNKWIPVQEIDLVGREFLTPIISKLNANELTQQEYASIQKQWVKIANAMMLTAGSYDRSKMDEDGFICGRPLITTSRKKKERLLKKLTSAWSSRKYKEVDPDNKSQGKGLSKSRVKALRHARVLAQNCHTQGHSALLENEPVFQNDDPYLERRTKVTSVNHLSFVDDVKMFASTKEDLKRMKKLFIEVGKEMGLQLNLSKCGVIPSIQEGVSLIDDVVQLDTAYKYLGMPEIGRGIDLDNLRVTLSNKVISKTASIFQSCLSTGQKVKLYNISIVPAVQYIVMHSVASVSMRKMIALCKYLDKCVYKVLSGSIRDNEVINLRQPTQAIARLLLKPENGGLGMMSLAESAKQAIITYGLNLIIDPIHKKSKYYFIKESVSKRMSPISAFHTQMKEAGITYAIGINGIMVNEASFTSVKEAKKAILQLMENKHQTDLFDKWTRHMDYAKLYKQEKLKTPWLANAPMRDKDFNLIASAQQESLPCFSRFINSRANKSVACPMCGENPTSSHLIGGCKSKTAENLFRQRHDQVVRLVANYFIKQAGRKHLTLNELKELDENQDIGSGWCISVDRPQLVEVHGNNAGIMYENTEDRDRSIQFVHNRPDVIAVNRELKEVLVIEIAVSNPHLLDVQRKIKTVRYTVNGTVEIGPDNYNLVSEDINIVRHLRSKYGPQYKVRFIPIIIGAYGEVKNSLKDDLKPLNIILRNDRNCEKFVMAVSSMVARETAKILKACLDFKRGIRKSCLVYAQSTFIISASNTGSKQGEKDVKMAKHQNNAPKNTTNENALAQAMVLMAQAMTTFSGVNQPNQNMVNKGGKRAKPARNSEAKTQKPGGKPKGKQQKSQPKADKPKPQPSVMDSKAKDSGTKTPVVEATTLSVDEKKPSKNARRRERKKRVAEKIKQQESKGEGAKPGDQKDVNNVPMETEAGTEPGPSNVDKAKKRVDLPPGYTLEFSSDKVKELLAEKYPSKYHTGPPPAKKQRMLEDLDKLVPVVGEKVVQLNKERFEVIQTGRVVDGEVEKALIPLNKVKRLAKKVTGKNKDPCLSVLNLVKKLEEDTIKVETSIKLAVVQLEKAKVVVEESLRTSNTPTASYREVVGPIVKQIEKLKTSLIKRRLDSTMSYFERMKNQLSTMTCDSLESMNKSTRPDQPKHKKEYKIVLLYEQDFSSLRFNFITGKNCEKNFLCNHFLRTLYSNRIHQTNKITPNRIGVVQNSKNTINNSSSTNVNNIRSNKQNDKNISTKTTKNSKNTIADPWSREQLNILDEFITINFSLFSLSSKGTMSWNSVDNHIRNLSKKLKGLGREVGEKRLKEVIKNKYLLRIQALTNNELSKDISSSSTNINNSDNQNNLENINRRNNQDNPEYLDNTNHQSNIDKRINMNYPDNPNYIRSSDNHTNTIQPDNPNYSNYQNSTINPTYIPNNFNSGYPINTVNPVTISNPINSGYPINPNYPSYPINTINPVYTISSYNPHIPYTQINNHIPVNIGNPNKQDNPVGFNNQIYQENLRDQDNFYPIRQLSPNNRIITNNLNNPNSLNDSQNSSNPTNLEYPVNPINPNNPNNQVSIITHNTSNKCNIVGKTNRKRKNIEENNIGSKKSNTNEVDINAEVNNINMTYSNNINHYNNQDNIDKKDESNDEIMFIDEFINIETEGFKKTKKPNKNRNRNKTNNGKTYAEAVRDNSKKQNTKKHPKEINKVRFNKKMGDFRGADKPTFKTKQKFPIKRKFSKDDGPNVRFEHFQKINNLRRCYRFDYAPWIPLNDIDLILNINISQNRYESINVEANHLLLTALHTAKSDYNNQITKARLLAKNKNLDTIPQLITKLEEELDKQKFKNKKITTNLNAQKVRFMFEKTGSFKVVRAQRERQKPVVKEEDAIKFYKNLHKEIKSDTLDHIIEWCDNMSQQKSKIDLNDIDKIIDDVIKRTAPWKTPGPNKIDAAVYKKFPSAKLYLKTKIKLILTGRVYTAINEHIANAFLIPKTTDTDMLKDPTNYRAINCINTNIKTISAVTHSYIYYNTINVIETNQQAGRKGVQSTLQAMNINTALTSQHENMVSTVYVDLKKAFDSISHQSVHLIVDALPIPPPIKNYLTHMITNSGFIINNTLKTNHLQRHERIISVKRGVMQGDACAPFIFMLVMDIVSRQLNKLEKLKVGVDEALELKETYIKGDYNNTIELDDLEDLETKLLTTNTNLNTNIIPQDLSNWTIESNPIDILGNRQRNEQLKNLEVDVYSNIININTKYNLPNEINHIAFVDDYKLFAKDHSTLKKLKETFISTASQLCLTVNKKKCAVEPIKNGPALKIFEDIDNVNEAYKYLGIYEKEHHGNIEKIEEHLDTKVIALTTEIFASCLSIGQKIKYFNASVIPAVGYIVLHSANHTNIARLTAMCKKLDKSIRKVLTGRIEGAEEVDVRHSTQALSRLYCPFELGGLGMKLLQVEASKQIKEITPPIPKKKFRKDDLDNNNTKEVENVFNENEVSLDNDEKNKISIQKVNKTINNNKCEKYDTVLLETFNDVQSYLIRRNGRYEMFFKEKKYQFLFSEMDKDTEKKTKKYVYEVCKLSYKKLDDADISNYGFSSYLINYASKKMLINIPLDARNLQATGTKYVSSYENDKNNKKKLNEPLSLKLSDLSEDEMLKFLKDPYAFNLSALSTLEEKLSSQRIKIDIFNCPNDVFPRFAKNDNSITLFLTNSISYTCVNEFQAILYLISCRLMFKNDIEDHDSIKRIMDFFFYSLGIKSELVLRTRRCKYSTQSIALSMKMML</sequence>
<dbReference type="Pfam" id="PF00078">
    <property type="entry name" value="RVT_1"/>
    <property type="match status" value="1"/>
</dbReference>
<feature type="compositionally biased region" description="Basic and acidic residues" evidence="1">
    <location>
        <begin position="534"/>
        <end position="543"/>
    </location>
</feature>
<feature type="region of interest" description="Disordered" evidence="1">
    <location>
        <begin position="1344"/>
        <end position="1368"/>
    </location>
</feature>
<feature type="region of interest" description="Disordered" evidence="1">
    <location>
        <begin position="2109"/>
        <end position="2133"/>
    </location>
</feature>
<evidence type="ECO:0000259" key="2">
    <source>
        <dbReference type="PROSITE" id="PS50878"/>
    </source>
</evidence>
<dbReference type="PANTHER" id="PTHR35450">
    <property type="entry name" value="REVERSE TRANSCRIPTASE DOMAIN-CONTAINING PROTEIN"/>
    <property type="match status" value="1"/>
</dbReference>
<protein>
    <recommendedName>
        <fullName evidence="2">Reverse transcriptase domain-containing protein</fullName>
    </recommendedName>
</protein>
<reference evidence="4" key="1">
    <citation type="submission" date="2024-02" db="UniProtKB">
        <authorList>
            <consortium name="WormBaseParasite"/>
        </authorList>
    </citation>
    <scope>IDENTIFICATION</scope>
</reference>
<dbReference type="Proteomes" id="UP000035681">
    <property type="component" value="Unplaced"/>
</dbReference>
<dbReference type="PROSITE" id="PS50878">
    <property type="entry name" value="RT_POL"/>
    <property type="match status" value="1"/>
</dbReference>
<dbReference type="InterPro" id="IPR000477">
    <property type="entry name" value="RT_dom"/>
</dbReference>
<feature type="compositionally biased region" description="Low complexity" evidence="1">
    <location>
        <begin position="1919"/>
        <end position="1937"/>
    </location>
</feature>
<feature type="region of interest" description="Disordered" evidence="1">
    <location>
        <begin position="1390"/>
        <end position="1527"/>
    </location>
</feature>
<feature type="region of interest" description="Disordered" evidence="1">
    <location>
        <begin position="1"/>
        <end position="71"/>
    </location>
</feature>
<feature type="compositionally biased region" description="Basic residues" evidence="1">
    <location>
        <begin position="2239"/>
        <end position="2250"/>
    </location>
</feature>
<feature type="compositionally biased region" description="Low complexity" evidence="1">
    <location>
        <begin position="2109"/>
        <end position="2128"/>
    </location>
</feature>
<keyword evidence="3" id="KW-1185">Reference proteome</keyword>
<feature type="compositionally biased region" description="Basic residues" evidence="1">
    <location>
        <begin position="1470"/>
        <end position="1482"/>
    </location>
</feature>
<evidence type="ECO:0000256" key="1">
    <source>
        <dbReference type="SAM" id="MobiDB-lite"/>
    </source>
</evidence>
<feature type="compositionally biased region" description="Polar residues" evidence="1">
    <location>
        <begin position="1"/>
        <end position="10"/>
    </location>
</feature>
<feature type="compositionally biased region" description="Polar residues" evidence="1">
    <location>
        <begin position="479"/>
        <end position="491"/>
    </location>
</feature>
<feature type="region of interest" description="Disordered" evidence="1">
    <location>
        <begin position="1916"/>
        <end position="1991"/>
    </location>
</feature>
<organism evidence="3 4">
    <name type="scientific">Strongyloides stercoralis</name>
    <name type="common">Threadworm</name>
    <dbReference type="NCBI Taxonomy" id="6248"/>
    <lineage>
        <taxon>Eukaryota</taxon>
        <taxon>Metazoa</taxon>
        <taxon>Ecdysozoa</taxon>
        <taxon>Nematoda</taxon>
        <taxon>Chromadorea</taxon>
        <taxon>Rhabditida</taxon>
        <taxon>Tylenchina</taxon>
        <taxon>Panagrolaimomorpha</taxon>
        <taxon>Strongyloidoidea</taxon>
        <taxon>Strongyloididae</taxon>
        <taxon>Strongyloides</taxon>
    </lineage>
</organism>
<dbReference type="PANTHER" id="PTHR35450:SF2">
    <property type="entry name" value="REVERSE TRANSCRIPTASE DOMAIN-CONTAINING PROTEIN"/>
    <property type="match status" value="1"/>
</dbReference>
<feature type="compositionally biased region" description="Basic and acidic residues" evidence="1">
    <location>
        <begin position="1483"/>
        <end position="1503"/>
    </location>
</feature>
<proteinExistence type="predicted"/>
<evidence type="ECO:0000313" key="3">
    <source>
        <dbReference type="Proteomes" id="UP000035681"/>
    </source>
</evidence>
<feature type="compositionally biased region" description="Polar residues" evidence="1">
    <location>
        <begin position="1967"/>
        <end position="1991"/>
    </location>
</feature>
<dbReference type="WBParaSite" id="TCONS_00013669.p1">
    <property type="protein sequence ID" value="TCONS_00013669.p1"/>
    <property type="gene ID" value="XLOC_008508"/>
</dbReference>
<name>A0AAF5DJS9_STRER</name>
<feature type="domain" description="Reverse transcriptase" evidence="2">
    <location>
        <begin position="2541"/>
        <end position="2903"/>
    </location>
</feature>
<feature type="compositionally biased region" description="Polar residues" evidence="1">
    <location>
        <begin position="1359"/>
        <end position="1368"/>
    </location>
</feature>